<evidence type="ECO:0000256" key="3">
    <source>
        <dbReference type="ARBA" id="ARBA00005680"/>
    </source>
</evidence>
<evidence type="ECO:0000313" key="18">
    <source>
        <dbReference type="Proteomes" id="UP000593567"/>
    </source>
</evidence>
<sequence length="644" mass="72636">MVILILVWAVIGLMLMHSANDSNWDKLGFKINRHFRNGFGGNYVTTSSSEEYNGQSKTSSTTTSTQKTKLISGAASRSITESGSGEVSSTKSSTSPSKLSMTSAKSSMSSGKDAKTATLKPNSTTSPIGPRLITERTSDENAPGEFGRGVTVDSASLTGEEAIRYKKGIEITSYNEYVSDIISTRRRLPDYRDPECKVKTYAEELPTTSVILIFHNEALSVLLRSVYSIIDRTDPKLLKEIILVDDFSNKTGLGQELDYYVKDLEKVRVLRLKKREGLIRARLAGAKVAKGQVLTFFDSHIECTEGWLEPLLDEIKKDKTVVTVPSMDVIKHDTFQFDHVPPANILAGGFDWNLNFLWMYVSKRENLRRGNDSLAPINTPVMVGALFSIDRDYFYKIGSFDEGMNVWGAEHLDLSFRVWMCGGSVVIIPCSSVGHIAKPFHPYISLKGFNDVNRRNSIRLAEVWLDDYKRYFYKSFNFELGEFGDVSERKALRKRLNCQSFEWYLNNIFPERFLPDDAIFGGQITNVGTLHCLQAPATYVNTPMQQNDCDRKNIEQHWLMSKRGEIRRDESCLEYLENQKHATMFLCHGQQSNQHWAYKSGGMLKHIITGSCLQASNSSTDVSMTTCDENNILQMWHWNPGNGI</sequence>
<evidence type="ECO:0000256" key="10">
    <source>
        <dbReference type="ARBA" id="ARBA00023157"/>
    </source>
</evidence>
<dbReference type="PROSITE" id="PS50231">
    <property type="entry name" value="RICIN_B_LECTIN"/>
    <property type="match status" value="1"/>
</dbReference>
<keyword evidence="11" id="KW-0325">Glycoprotein</keyword>
<dbReference type="PANTHER" id="PTHR11675">
    <property type="entry name" value="N-ACETYLGALACTOSAMINYLTRANSFERASE"/>
    <property type="match status" value="1"/>
</dbReference>
<evidence type="ECO:0000256" key="7">
    <source>
        <dbReference type="ARBA" id="ARBA00022989"/>
    </source>
</evidence>
<dbReference type="SMART" id="SM00458">
    <property type="entry name" value="RICIN"/>
    <property type="match status" value="1"/>
</dbReference>
<comment type="caution">
    <text evidence="17">The sequence shown here is derived from an EMBL/GenBank/DDBJ whole genome shotgun (WGS) entry which is preliminary data.</text>
</comment>
<name>A0A7J7K860_BUGNE</name>
<comment type="subcellular location">
    <subcellularLocation>
        <location evidence="2 13">Golgi apparatus membrane</location>
        <topology evidence="2 13">Single-pass type II membrane protein</topology>
    </subcellularLocation>
</comment>
<keyword evidence="13" id="KW-0328">Glycosyltransferase</keyword>
<protein>
    <recommendedName>
        <fullName evidence="13">Polypeptide N-acetylgalactosaminyltransferase</fullName>
        <ecNumber evidence="13">2.4.1.-</ecNumber>
    </recommendedName>
    <alternativeName>
        <fullName evidence="13">Protein-UDP acetylgalactosaminyltransferase</fullName>
    </alternativeName>
</protein>
<comment type="cofactor">
    <cofactor evidence="1 13">
        <name>Mn(2+)</name>
        <dbReference type="ChEBI" id="CHEBI:29035"/>
    </cofactor>
</comment>
<dbReference type="InterPro" id="IPR029044">
    <property type="entry name" value="Nucleotide-diphossugar_trans"/>
</dbReference>
<dbReference type="GO" id="GO:0030246">
    <property type="term" value="F:carbohydrate binding"/>
    <property type="evidence" value="ECO:0007669"/>
    <property type="project" value="UniProtKB-KW"/>
</dbReference>
<dbReference type="SUPFAM" id="SSF53448">
    <property type="entry name" value="Nucleotide-diphospho-sugar transferases"/>
    <property type="match status" value="1"/>
</dbReference>
<dbReference type="PANTHER" id="PTHR11675:SF131">
    <property type="entry name" value="POLYPEPTIDE N-ACETYLGALACTOSAMINYLTRANSFERASE 9-RELATED"/>
    <property type="match status" value="1"/>
</dbReference>
<dbReference type="Pfam" id="PF00652">
    <property type="entry name" value="Ricin_B_lectin"/>
    <property type="match status" value="1"/>
</dbReference>
<proteinExistence type="inferred from homology"/>
<dbReference type="AlphaFoldDB" id="A0A7J7K860"/>
<feature type="signal peptide" evidence="15">
    <location>
        <begin position="1"/>
        <end position="18"/>
    </location>
</feature>
<dbReference type="GO" id="GO:0000139">
    <property type="term" value="C:Golgi membrane"/>
    <property type="evidence" value="ECO:0007669"/>
    <property type="project" value="UniProtKB-SubCell"/>
</dbReference>
<evidence type="ECO:0000256" key="6">
    <source>
        <dbReference type="ARBA" id="ARBA00022968"/>
    </source>
</evidence>
<dbReference type="InterPro" id="IPR001173">
    <property type="entry name" value="Glyco_trans_2-like"/>
</dbReference>
<evidence type="ECO:0000256" key="8">
    <source>
        <dbReference type="ARBA" id="ARBA00023034"/>
    </source>
</evidence>
<keyword evidence="8 13" id="KW-0333">Golgi apparatus</keyword>
<dbReference type="SUPFAM" id="SSF50370">
    <property type="entry name" value="Ricin B-like lectins"/>
    <property type="match status" value="1"/>
</dbReference>
<reference evidence="17" key="1">
    <citation type="submission" date="2020-06" db="EMBL/GenBank/DDBJ databases">
        <title>Draft genome of Bugula neritina, a colonial animal packing powerful symbionts and potential medicines.</title>
        <authorList>
            <person name="Rayko M."/>
        </authorList>
    </citation>
    <scope>NUCLEOTIDE SEQUENCE [LARGE SCALE GENOMIC DNA]</scope>
    <source>
        <strain evidence="17">Kwan_BN1</strain>
    </source>
</reference>
<feature type="chain" id="PRO_5029717215" description="Polypeptide N-acetylgalactosaminyltransferase" evidence="15">
    <location>
        <begin position="19"/>
        <end position="644"/>
    </location>
</feature>
<dbReference type="OrthoDB" id="6119243at2759"/>
<dbReference type="Gene3D" id="2.80.10.50">
    <property type="match status" value="1"/>
</dbReference>
<comment type="similarity">
    <text evidence="3 13">Belongs to the glycosyltransferase 2 family. GalNAc-T subfamily.</text>
</comment>
<evidence type="ECO:0000256" key="4">
    <source>
        <dbReference type="ARBA" id="ARBA00022692"/>
    </source>
</evidence>
<gene>
    <name evidence="17" type="ORF">EB796_007280</name>
</gene>
<dbReference type="GO" id="GO:0004653">
    <property type="term" value="F:polypeptide N-acetylgalactosaminyltransferase activity"/>
    <property type="evidence" value="ECO:0007669"/>
    <property type="project" value="TreeGrafter"/>
</dbReference>
<keyword evidence="9" id="KW-0472">Membrane</keyword>
<dbReference type="EMBL" id="VXIV02001079">
    <property type="protein sequence ID" value="KAF6034413.1"/>
    <property type="molecule type" value="Genomic_DNA"/>
</dbReference>
<keyword evidence="4" id="KW-0812">Transmembrane</keyword>
<evidence type="ECO:0000256" key="15">
    <source>
        <dbReference type="SAM" id="SignalP"/>
    </source>
</evidence>
<feature type="compositionally biased region" description="Low complexity" evidence="14">
    <location>
        <begin position="78"/>
        <end position="111"/>
    </location>
</feature>
<feature type="region of interest" description="Disordered" evidence="14">
    <location>
        <begin position="47"/>
        <end position="148"/>
    </location>
</feature>
<evidence type="ECO:0000256" key="12">
    <source>
        <dbReference type="ARBA" id="ARBA00023211"/>
    </source>
</evidence>
<keyword evidence="6" id="KW-0735">Signal-anchor</keyword>
<dbReference type="FunFam" id="3.90.550.10:FF:000053">
    <property type="entry name" value="Polypeptide N-acetylgalactosaminyltransferase"/>
    <property type="match status" value="1"/>
</dbReference>
<dbReference type="EC" id="2.4.1.-" evidence="13"/>
<dbReference type="GO" id="GO:0006493">
    <property type="term" value="P:protein O-linked glycosylation"/>
    <property type="evidence" value="ECO:0007669"/>
    <property type="project" value="TreeGrafter"/>
</dbReference>
<dbReference type="Gene3D" id="3.90.550.10">
    <property type="entry name" value="Spore Coat Polysaccharide Biosynthesis Protein SpsA, Chain A"/>
    <property type="match status" value="1"/>
</dbReference>
<dbReference type="Proteomes" id="UP000593567">
    <property type="component" value="Unassembled WGS sequence"/>
</dbReference>
<keyword evidence="5 13" id="KW-0430">Lectin</keyword>
<evidence type="ECO:0000256" key="11">
    <source>
        <dbReference type="ARBA" id="ARBA00023180"/>
    </source>
</evidence>
<dbReference type="Pfam" id="PF00535">
    <property type="entry name" value="Glycos_transf_2"/>
    <property type="match status" value="1"/>
</dbReference>
<dbReference type="InterPro" id="IPR035992">
    <property type="entry name" value="Ricin_B-like_lectins"/>
</dbReference>
<keyword evidence="15" id="KW-0732">Signal</keyword>
<accession>A0A7J7K860</accession>
<keyword evidence="12 13" id="KW-0464">Manganese</keyword>
<evidence type="ECO:0000256" key="14">
    <source>
        <dbReference type="SAM" id="MobiDB-lite"/>
    </source>
</evidence>
<dbReference type="UniPathway" id="UPA00378"/>
<evidence type="ECO:0000256" key="5">
    <source>
        <dbReference type="ARBA" id="ARBA00022734"/>
    </source>
</evidence>
<comment type="pathway">
    <text evidence="13">Protein modification; protein glycosylation.</text>
</comment>
<dbReference type="CDD" id="cd02510">
    <property type="entry name" value="pp-GalNAc-T"/>
    <property type="match status" value="1"/>
</dbReference>
<evidence type="ECO:0000256" key="2">
    <source>
        <dbReference type="ARBA" id="ARBA00004323"/>
    </source>
</evidence>
<evidence type="ECO:0000256" key="1">
    <source>
        <dbReference type="ARBA" id="ARBA00001936"/>
    </source>
</evidence>
<evidence type="ECO:0000313" key="17">
    <source>
        <dbReference type="EMBL" id="KAF6034413.1"/>
    </source>
</evidence>
<organism evidence="17 18">
    <name type="scientific">Bugula neritina</name>
    <name type="common">Brown bryozoan</name>
    <name type="synonym">Sertularia neritina</name>
    <dbReference type="NCBI Taxonomy" id="10212"/>
    <lineage>
        <taxon>Eukaryota</taxon>
        <taxon>Metazoa</taxon>
        <taxon>Spiralia</taxon>
        <taxon>Lophotrochozoa</taxon>
        <taxon>Bryozoa</taxon>
        <taxon>Gymnolaemata</taxon>
        <taxon>Cheilostomatida</taxon>
        <taxon>Flustrina</taxon>
        <taxon>Buguloidea</taxon>
        <taxon>Bugulidae</taxon>
        <taxon>Bugula</taxon>
    </lineage>
</organism>
<dbReference type="InterPro" id="IPR000772">
    <property type="entry name" value="Ricin_B_lectin"/>
</dbReference>
<dbReference type="InterPro" id="IPR045885">
    <property type="entry name" value="GalNAc-T"/>
</dbReference>
<feature type="compositionally biased region" description="Low complexity" evidence="14">
    <location>
        <begin position="55"/>
        <end position="69"/>
    </location>
</feature>
<keyword evidence="7" id="KW-1133">Transmembrane helix</keyword>
<keyword evidence="18" id="KW-1185">Reference proteome</keyword>
<keyword evidence="10 13" id="KW-1015">Disulfide bond</keyword>
<feature type="domain" description="Ricin B lectin" evidence="16">
    <location>
        <begin position="521"/>
        <end position="639"/>
    </location>
</feature>
<keyword evidence="13" id="KW-0808">Transferase</keyword>
<evidence type="ECO:0000256" key="13">
    <source>
        <dbReference type="RuleBase" id="RU361242"/>
    </source>
</evidence>
<evidence type="ECO:0000256" key="9">
    <source>
        <dbReference type="ARBA" id="ARBA00023136"/>
    </source>
</evidence>
<evidence type="ECO:0000259" key="16">
    <source>
        <dbReference type="SMART" id="SM00458"/>
    </source>
</evidence>